<evidence type="ECO:0000256" key="1">
    <source>
        <dbReference type="SAM" id="MobiDB-lite"/>
    </source>
</evidence>
<dbReference type="EMBL" id="ACPB03018939">
    <property type="status" value="NOT_ANNOTATED_CDS"/>
    <property type="molecule type" value="Genomic_DNA"/>
</dbReference>
<keyword evidence="3" id="KW-1185">Reference proteome</keyword>
<organism evidence="2 3">
    <name type="scientific">Rhodnius prolixus</name>
    <name type="common">Triatomid bug</name>
    <dbReference type="NCBI Taxonomy" id="13249"/>
    <lineage>
        <taxon>Eukaryota</taxon>
        <taxon>Metazoa</taxon>
        <taxon>Ecdysozoa</taxon>
        <taxon>Arthropoda</taxon>
        <taxon>Hexapoda</taxon>
        <taxon>Insecta</taxon>
        <taxon>Pterygota</taxon>
        <taxon>Neoptera</taxon>
        <taxon>Paraneoptera</taxon>
        <taxon>Hemiptera</taxon>
        <taxon>Heteroptera</taxon>
        <taxon>Panheteroptera</taxon>
        <taxon>Cimicomorpha</taxon>
        <taxon>Reduviidae</taxon>
        <taxon>Triatominae</taxon>
        <taxon>Rhodnius</taxon>
    </lineage>
</organism>
<dbReference type="AlphaFoldDB" id="T1I800"/>
<feature type="region of interest" description="Disordered" evidence="1">
    <location>
        <begin position="126"/>
        <end position="146"/>
    </location>
</feature>
<sequence length="674" mass="78172">MDYYRNSKKNPSNIILNPEEMDTTTLSIQDMDLTLMANTESKLSISFSDQILDDSCLELQDDFNTTKMLLRKPQTKEINSICLENTENDFSTTDEEEEEESNVTILYNNSNNEKCNLSKLKLNNFKSKESSQDSSHNYSGNLDKNSASNLDDSIEANLEIATPLNAEKFENHQAKIKLQLLNYLYDVNSYTRFIHSATESPFIQQGNVFNEVKTILNKNLTENEFISSEIDYNSFSCEDFVRINKERMNLTSYNHNLLSEHYLEFNKNEIYLNEKFKDENIAINNETNSRSVEKSKNSTSCPSIESSDIKNNINFVTCLNNSFCNNDSESNTDDIKTLLSSSLSPITTKTVSADNDSKQLRTTVLQFEKGSTDGSIILPIIDKENDKKYDNCKFSIFTESEDNVPIINNSLEVNFKSLLVKNETFKKYHSKNDNISKNEHFSLEFTVLEKLKKILGRYRKLFNKYRKNQQFSKLELELKSLVDELQEKFEMQNLNQEQRSLKESEVVNTFKVARPKLFKSNADKLKKQENNFNPNQNCTYSLRNKPTKLENVQNNYHKLLLKREIINDKAKKNKEITDYSDFAKLWKRELSNNVKENKNSGIKEYVNKHVKYKEMKSVPVKTIKRNKNDKVLIKKEKLNTILEQKPTMDISIKSNSTKIFPSNLLAGSELASFW</sequence>
<evidence type="ECO:0000313" key="3">
    <source>
        <dbReference type="Proteomes" id="UP000015103"/>
    </source>
</evidence>
<feature type="compositionally biased region" description="Polar residues" evidence="1">
    <location>
        <begin position="132"/>
        <end position="146"/>
    </location>
</feature>
<dbReference type="InParanoid" id="T1I800"/>
<dbReference type="HOGENOM" id="CLU_407872_0_0_1"/>
<dbReference type="Proteomes" id="UP000015103">
    <property type="component" value="Unassembled WGS sequence"/>
</dbReference>
<dbReference type="VEuPathDB" id="VectorBase:RPRC012422"/>
<protein>
    <submittedName>
        <fullName evidence="2">Uncharacterized protein</fullName>
    </submittedName>
</protein>
<accession>T1I800</accession>
<evidence type="ECO:0000313" key="2">
    <source>
        <dbReference type="EnsemblMetazoa" id="RPRC012422-PA"/>
    </source>
</evidence>
<reference evidence="2" key="1">
    <citation type="submission" date="2015-05" db="UniProtKB">
        <authorList>
            <consortium name="EnsemblMetazoa"/>
        </authorList>
    </citation>
    <scope>IDENTIFICATION</scope>
</reference>
<proteinExistence type="predicted"/>
<name>T1I800_RHOPR</name>
<dbReference type="EnsemblMetazoa" id="RPRC012422-RA">
    <property type="protein sequence ID" value="RPRC012422-PA"/>
    <property type="gene ID" value="RPRC012422"/>
</dbReference>